<gene>
    <name evidence="1" type="ORF">SDC9_94868</name>
</gene>
<proteinExistence type="predicted"/>
<dbReference type="EMBL" id="VSSQ01011971">
    <property type="protein sequence ID" value="MPM48145.1"/>
    <property type="molecule type" value="Genomic_DNA"/>
</dbReference>
<sequence>MAQAPGNKVAAALQIPVAALLRADHGGDALGNRGLFTDYKSHFSFSFRFGVMMRSRKQVPAQPLP</sequence>
<evidence type="ECO:0000313" key="1">
    <source>
        <dbReference type="EMBL" id="MPM48145.1"/>
    </source>
</evidence>
<accession>A0A645A4M3</accession>
<comment type="caution">
    <text evidence="1">The sequence shown here is derived from an EMBL/GenBank/DDBJ whole genome shotgun (WGS) entry which is preliminary data.</text>
</comment>
<dbReference type="AlphaFoldDB" id="A0A645A4M3"/>
<reference evidence="1" key="1">
    <citation type="submission" date="2019-08" db="EMBL/GenBank/DDBJ databases">
        <authorList>
            <person name="Kucharzyk K."/>
            <person name="Murdoch R.W."/>
            <person name="Higgins S."/>
            <person name="Loffler F."/>
        </authorList>
    </citation>
    <scope>NUCLEOTIDE SEQUENCE</scope>
</reference>
<protein>
    <submittedName>
        <fullName evidence="1">Uncharacterized protein</fullName>
    </submittedName>
</protein>
<name>A0A645A4M3_9ZZZZ</name>
<organism evidence="1">
    <name type="scientific">bioreactor metagenome</name>
    <dbReference type="NCBI Taxonomy" id="1076179"/>
    <lineage>
        <taxon>unclassified sequences</taxon>
        <taxon>metagenomes</taxon>
        <taxon>ecological metagenomes</taxon>
    </lineage>
</organism>